<feature type="region of interest" description="Disordered" evidence="1">
    <location>
        <begin position="621"/>
        <end position="746"/>
    </location>
</feature>
<evidence type="ECO:0000259" key="2">
    <source>
        <dbReference type="PROSITE" id="PS50011"/>
    </source>
</evidence>
<comment type="caution">
    <text evidence="3">The sequence shown here is derived from an EMBL/GenBank/DDBJ whole genome shotgun (WGS) entry which is preliminary data.</text>
</comment>
<dbReference type="SUPFAM" id="SSF56112">
    <property type="entry name" value="Protein kinase-like (PK-like)"/>
    <property type="match status" value="1"/>
</dbReference>
<feature type="compositionally biased region" description="Low complexity" evidence="1">
    <location>
        <begin position="39"/>
        <end position="49"/>
    </location>
</feature>
<sequence>MTDETDHVKPALWRRILGKPGVTPLPPPVLSVPALSTPALSTPATSTPALSPPALSPPPNAESKLPARKVVTGLPRAQTFKRQQSEQRVHLSPITTSLDERRAASADRRDDAASLSALSLGYDLDDNREDGLATDAQSVTTSQHDAMINDELESTWILNLSMHFRDRSRREKFFVTYREKANVWRRVTISLDYRLATPNSLEDDLVNTQYQREKSAKIYEAIRESLLDIKFYDTVTNLKLETTNGRLHVHVVEDGNEIINYPLVKQVRHLSCKRVRERDITFDSHMSGFVYKVRVDGEMLIKKEIPSQDTVDEFLYEVNALSSLRFSRHIVTFYGVVVDDTEQRVKGLLISYASRGALIDIIYDHGKAGGGGRRLPWSSKEKWARQMVQGLADIHESGFVQGDFTLSNIVIDDADDAKIIDINRRGCPLGWEPPEATALLELGHRISMYIGVKSDLYQLGMVLWGLAMDEDEPEALGRPLLFDGGADEVPDWYRHMTEICLDADPRMRLQASTLLQFFPKHYEAISVDDGTSLSAYLVDGFQADGRPLMRSWPCSGRTYVDTPYDVSFPTRGRSPPSLLPSDLDLRETSRDALSKTSWLANRTVRPSYTDIDDAMSEAASLRHDETLRHEETPTPTACRHGHEAAAAKHDDDDGGFRAERASVTETNTADETAPDVSRAGGSQADGDTADVVRSAIFRETRAGSDDGAEMKGGPDPEPKQEGTATTTMDGPRPSCHQQESDDAEEPEYVAAQQMASGLHDWTTTTTTSLPLSLTGVGAAHIDIDEERMREKSILDDDDDDDVDDDFGALMRPATVPVLMTMTVTDRSGRS</sequence>
<keyword evidence="4" id="KW-1185">Reference proteome</keyword>
<dbReference type="PROSITE" id="PS50011">
    <property type="entry name" value="PROTEIN_KINASE_DOM"/>
    <property type="match status" value="1"/>
</dbReference>
<reference evidence="3 4" key="1">
    <citation type="submission" date="2017-06" db="EMBL/GenBank/DDBJ databases">
        <title>Ant-infecting Ophiocordyceps genomes reveal a high diversity of potential behavioral manipulation genes and a possible major role for enterotoxins.</title>
        <authorList>
            <person name="De Bekker C."/>
            <person name="Evans H.C."/>
            <person name="Brachmann A."/>
            <person name="Hughes D.P."/>
        </authorList>
    </citation>
    <scope>NUCLEOTIDE SEQUENCE [LARGE SCALE GENOMIC DNA]</scope>
    <source>
        <strain evidence="3 4">Map16</strain>
    </source>
</reference>
<dbReference type="InterPro" id="IPR000719">
    <property type="entry name" value="Prot_kinase_dom"/>
</dbReference>
<dbReference type="AlphaFoldDB" id="A0A2C5YNQ1"/>
<organism evidence="3 4">
    <name type="scientific">Ophiocordyceps camponoti-rufipedis</name>
    <dbReference type="NCBI Taxonomy" id="2004952"/>
    <lineage>
        <taxon>Eukaryota</taxon>
        <taxon>Fungi</taxon>
        <taxon>Dikarya</taxon>
        <taxon>Ascomycota</taxon>
        <taxon>Pezizomycotina</taxon>
        <taxon>Sordariomycetes</taxon>
        <taxon>Hypocreomycetidae</taxon>
        <taxon>Hypocreales</taxon>
        <taxon>Ophiocordycipitaceae</taxon>
        <taxon>Ophiocordyceps</taxon>
    </lineage>
</organism>
<dbReference type="OrthoDB" id="635774at2759"/>
<dbReference type="EMBL" id="NJES01000934">
    <property type="protein sequence ID" value="PHH68551.1"/>
    <property type="molecule type" value="Genomic_DNA"/>
</dbReference>
<feature type="region of interest" description="Disordered" evidence="1">
    <location>
        <begin position="79"/>
        <end position="110"/>
    </location>
</feature>
<accession>A0A2C5YNQ1</accession>
<gene>
    <name evidence="3" type="ORF">CDD80_7436</name>
</gene>
<name>A0A2C5YNQ1_9HYPO</name>
<dbReference type="Gene3D" id="1.10.510.10">
    <property type="entry name" value="Transferase(Phosphotransferase) domain 1"/>
    <property type="match status" value="1"/>
</dbReference>
<dbReference type="Pfam" id="PF00069">
    <property type="entry name" value="Pkinase"/>
    <property type="match status" value="1"/>
</dbReference>
<feature type="compositionally biased region" description="Pro residues" evidence="1">
    <location>
        <begin position="50"/>
        <end position="60"/>
    </location>
</feature>
<feature type="compositionally biased region" description="Basic and acidic residues" evidence="1">
    <location>
        <begin position="640"/>
        <end position="662"/>
    </location>
</feature>
<proteinExistence type="predicted"/>
<evidence type="ECO:0000313" key="4">
    <source>
        <dbReference type="Proteomes" id="UP000226431"/>
    </source>
</evidence>
<feature type="domain" description="Protein kinase" evidence="2">
    <location>
        <begin position="276"/>
        <end position="525"/>
    </location>
</feature>
<feature type="compositionally biased region" description="Basic and acidic residues" evidence="1">
    <location>
        <begin position="98"/>
        <end position="110"/>
    </location>
</feature>
<dbReference type="PANTHER" id="PTHR26392:SF92">
    <property type="entry name" value="PROTEIN KINASE DOMAIN-CONTAINING PROTEIN"/>
    <property type="match status" value="1"/>
</dbReference>
<dbReference type="STRING" id="2004952.A0A2C5YNQ1"/>
<dbReference type="GO" id="GO:0005524">
    <property type="term" value="F:ATP binding"/>
    <property type="evidence" value="ECO:0007669"/>
    <property type="project" value="InterPro"/>
</dbReference>
<dbReference type="InterPro" id="IPR011009">
    <property type="entry name" value="Kinase-like_dom_sf"/>
</dbReference>
<feature type="compositionally biased region" description="Basic and acidic residues" evidence="1">
    <location>
        <begin position="696"/>
        <end position="720"/>
    </location>
</feature>
<feature type="region of interest" description="Disordered" evidence="1">
    <location>
        <begin position="39"/>
        <end position="64"/>
    </location>
</feature>
<dbReference type="GO" id="GO:0004672">
    <property type="term" value="F:protein kinase activity"/>
    <property type="evidence" value="ECO:0007669"/>
    <property type="project" value="InterPro"/>
</dbReference>
<protein>
    <recommendedName>
        <fullName evidence="2">Protein kinase domain-containing protein</fullName>
    </recommendedName>
</protein>
<feature type="compositionally biased region" description="Basic and acidic residues" evidence="1">
    <location>
        <begin position="621"/>
        <end position="632"/>
    </location>
</feature>
<dbReference type="Proteomes" id="UP000226431">
    <property type="component" value="Unassembled WGS sequence"/>
</dbReference>
<dbReference type="PANTHER" id="PTHR26392">
    <property type="entry name" value="MITOGEN-ACTIVATED PROTEIN KINASE KINASE KINASE 7-RELATED"/>
    <property type="match status" value="1"/>
</dbReference>
<evidence type="ECO:0000256" key="1">
    <source>
        <dbReference type="SAM" id="MobiDB-lite"/>
    </source>
</evidence>
<evidence type="ECO:0000313" key="3">
    <source>
        <dbReference type="EMBL" id="PHH68551.1"/>
    </source>
</evidence>